<dbReference type="InterPro" id="IPR014729">
    <property type="entry name" value="Rossmann-like_a/b/a_fold"/>
</dbReference>
<evidence type="ECO:0000313" key="2">
    <source>
        <dbReference type="Proteomes" id="UP000198983"/>
    </source>
</evidence>
<dbReference type="PANTHER" id="PTHR43169:SF2">
    <property type="entry name" value="NAD_GMP SYNTHASE DOMAIN-CONTAINING PROTEIN"/>
    <property type="match status" value="1"/>
</dbReference>
<dbReference type="Pfam" id="PF12710">
    <property type="entry name" value="HAD"/>
    <property type="match status" value="1"/>
</dbReference>
<dbReference type="Gene3D" id="3.40.50.620">
    <property type="entry name" value="HUPs"/>
    <property type="match status" value="1"/>
</dbReference>
<gene>
    <name evidence="1" type="ORF">SAMN04489717_0331</name>
</gene>
<dbReference type="RefSeq" id="WP_241827728.1">
    <property type="nucleotide sequence ID" value="NZ_LT629732.1"/>
</dbReference>
<dbReference type="PANTHER" id="PTHR43169">
    <property type="entry name" value="EXSB FAMILY PROTEIN"/>
    <property type="match status" value="1"/>
</dbReference>
<dbReference type="Proteomes" id="UP000198983">
    <property type="component" value="Chromosome I"/>
</dbReference>
<name>A0A1H1LGT2_9ACTN</name>
<organism evidence="1 2">
    <name type="scientific">Actinopolymorpha singaporensis</name>
    <dbReference type="NCBI Taxonomy" id="117157"/>
    <lineage>
        <taxon>Bacteria</taxon>
        <taxon>Bacillati</taxon>
        <taxon>Actinomycetota</taxon>
        <taxon>Actinomycetes</taxon>
        <taxon>Propionibacteriales</taxon>
        <taxon>Actinopolymorphaceae</taxon>
        <taxon>Actinopolymorpha</taxon>
    </lineage>
</organism>
<dbReference type="AlphaFoldDB" id="A0A1H1LGT2"/>
<dbReference type="NCBIfam" id="TIGR00268">
    <property type="entry name" value="ATP-dependent sacrificial sulfur transferase LarE"/>
    <property type="match status" value="1"/>
</dbReference>
<dbReference type="InterPro" id="IPR023214">
    <property type="entry name" value="HAD_sf"/>
</dbReference>
<keyword evidence="2" id="KW-1185">Reference proteome</keyword>
<dbReference type="EMBL" id="LT629732">
    <property type="protein sequence ID" value="SDR73723.1"/>
    <property type="molecule type" value="Genomic_DNA"/>
</dbReference>
<dbReference type="InterPro" id="IPR052188">
    <property type="entry name" value="Ni-pincer_cofactor_biosynth"/>
</dbReference>
<dbReference type="Gene3D" id="3.40.50.1000">
    <property type="entry name" value="HAD superfamily/HAD-like"/>
    <property type="match status" value="1"/>
</dbReference>
<sequence>MAPDTFVVGFDLDMTLIDSRPGIAAVWDAVSARTGVVVDSALAVSRLGPPLEYEAGLWFPPEQVPDVVALYRNLYPEIAVGAASLMPGATEAIAAVRRHGGRVLVVTAKNTDHAKLHVEHAGLEVDEVIGDVWAEQKGEVLRQHGAAIYAGDHLGDVRGARTAGALALGVATGPVPAEELRAAGADVVLADLADFPYWLEDHLLEQRLSDLDAQLAGLGSVLVAFSGGADSAFLLAAAVRALGPEKVAAATAVSPSLPDAELDPAREFARSLGVEHHTPHTDEMARDGYRANAGDRCYFCKAELVEVLGPLAERFGLTHIATGTNADDALAGFRPGIRAAAERGAVTPLRDAGFTKEQVREASRRWGLPTWDKPAAACLSSRIAYGLSITPARLARVEQAEVALRAVLTDAGTPFRNLRVRDVGDTARIEVDPDVVDQVAGMEEVVEAVLAAGFDAAEVDPKGFRSGAMNELLPDPARYR</sequence>
<evidence type="ECO:0000313" key="1">
    <source>
        <dbReference type="EMBL" id="SDR73723.1"/>
    </source>
</evidence>
<dbReference type="SUPFAM" id="SSF52402">
    <property type="entry name" value="Adenine nucleotide alpha hydrolases-like"/>
    <property type="match status" value="1"/>
</dbReference>
<dbReference type="InterPro" id="IPR023198">
    <property type="entry name" value="PGP-like_dom2"/>
</dbReference>
<dbReference type="InterPro" id="IPR036412">
    <property type="entry name" value="HAD-like_sf"/>
</dbReference>
<proteinExistence type="predicted"/>
<dbReference type="SUPFAM" id="SSF56784">
    <property type="entry name" value="HAD-like"/>
    <property type="match status" value="1"/>
</dbReference>
<dbReference type="STRING" id="117157.SAMN04489717_0331"/>
<dbReference type="InterPro" id="IPR005232">
    <property type="entry name" value="LarE"/>
</dbReference>
<protein>
    <submittedName>
        <fullName evidence="1">Uncharacterized protein</fullName>
    </submittedName>
</protein>
<dbReference type="Gene3D" id="1.10.150.240">
    <property type="entry name" value="Putative phosphatase, domain 2"/>
    <property type="match status" value="1"/>
</dbReference>
<dbReference type="GO" id="GO:0016783">
    <property type="term" value="F:sulfurtransferase activity"/>
    <property type="evidence" value="ECO:0007669"/>
    <property type="project" value="InterPro"/>
</dbReference>
<accession>A0A1H1LGT2</accession>
<reference evidence="1 2" key="1">
    <citation type="submission" date="2016-10" db="EMBL/GenBank/DDBJ databases">
        <authorList>
            <person name="de Groot N.N."/>
        </authorList>
    </citation>
    <scope>NUCLEOTIDE SEQUENCE [LARGE SCALE GENOMIC DNA]</scope>
    <source>
        <strain evidence="1 2">DSM 22024</strain>
    </source>
</reference>
<dbReference type="CDD" id="cd01990">
    <property type="entry name" value="LarE-like"/>
    <property type="match status" value="1"/>
</dbReference>